<feature type="compositionally biased region" description="Polar residues" evidence="1">
    <location>
        <begin position="94"/>
        <end position="113"/>
    </location>
</feature>
<dbReference type="InterPro" id="IPR050164">
    <property type="entry name" value="Peptidase_C19"/>
</dbReference>
<dbReference type="OrthoDB" id="289038at2759"/>
<evidence type="ECO:0000313" key="4">
    <source>
        <dbReference type="Proteomes" id="UP000070133"/>
    </source>
</evidence>
<comment type="caution">
    <text evidence="3">The sequence shown here is derived from an EMBL/GenBank/DDBJ whole genome shotgun (WGS) entry which is preliminary data.</text>
</comment>
<evidence type="ECO:0000313" key="3">
    <source>
        <dbReference type="EMBL" id="KXS99182.1"/>
    </source>
</evidence>
<name>A0A139H9Q9_9PEZI</name>
<dbReference type="GO" id="GO:0005829">
    <property type="term" value="C:cytosol"/>
    <property type="evidence" value="ECO:0007669"/>
    <property type="project" value="TreeGrafter"/>
</dbReference>
<dbReference type="InterPro" id="IPR028889">
    <property type="entry name" value="USP"/>
</dbReference>
<feature type="domain" description="USP" evidence="2">
    <location>
        <begin position="152"/>
        <end position="510"/>
    </location>
</feature>
<evidence type="ECO:0000259" key="2">
    <source>
        <dbReference type="PROSITE" id="PS50235"/>
    </source>
</evidence>
<dbReference type="InterPro" id="IPR038765">
    <property type="entry name" value="Papain-like_cys_pep_sf"/>
</dbReference>
<dbReference type="EMBL" id="LFZN01000097">
    <property type="protein sequence ID" value="KXS99182.1"/>
    <property type="molecule type" value="Genomic_DNA"/>
</dbReference>
<dbReference type="GO" id="GO:0004843">
    <property type="term" value="F:cysteine-type deubiquitinase activity"/>
    <property type="evidence" value="ECO:0007669"/>
    <property type="project" value="InterPro"/>
</dbReference>
<dbReference type="Pfam" id="PF00443">
    <property type="entry name" value="UCH"/>
    <property type="match status" value="1"/>
</dbReference>
<feature type="region of interest" description="Disordered" evidence="1">
    <location>
        <begin position="57"/>
        <end position="118"/>
    </location>
</feature>
<dbReference type="PROSITE" id="PS50235">
    <property type="entry name" value="USP_3"/>
    <property type="match status" value="1"/>
</dbReference>
<reference evidence="3 4" key="1">
    <citation type="submission" date="2015-07" db="EMBL/GenBank/DDBJ databases">
        <title>Comparative genomics of the Sigatoka disease complex on banana suggests a link between parallel evolutionary changes in Pseudocercospora fijiensis and Pseudocercospora eumusae and increased virulence on the banana host.</title>
        <authorList>
            <person name="Chang T.-C."/>
            <person name="Salvucci A."/>
            <person name="Crous P.W."/>
            <person name="Stergiopoulos I."/>
        </authorList>
    </citation>
    <scope>NUCLEOTIDE SEQUENCE [LARGE SCALE GENOMIC DNA]</scope>
    <source>
        <strain evidence="3 4">CBS 114824</strain>
    </source>
</reference>
<accession>A0A139H9Q9</accession>
<dbReference type="PANTHER" id="PTHR24006">
    <property type="entry name" value="UBIQUITIN CARBOXYL-TERMINAL HYDROLASE"/>
    <property type="match status" value="1"/>
</dbReference>
<dbReference type="SUPFAM" id="SSF54001">
    <property type="entry name" value="Cysteine proteinases"/>
    <property type="match status" value="1"/>
</dbReference>
<proteinExistence type="predicted"/>
<dbReference type="InterPro" id="IPR001394">
    <property type="entry name" value="Peptidase_C19_UCH"/>
</dbReference>
<protein>
    <recommendedName>
        <fullName evidence="2">USP domain-containing protein</fullName>
    </recommendedName>
</protein>
<dbReference type="GO" id="GO:0005634">
    <property type="term" value="C:nucleus"/>
    <property type="evidence" value="ECO:0007669"/>
    <property type="project" value="TreeGrafter"/>
</dbReference>
<sequence length="510" mass="56771">MSKRLLRSTKQTVSELKAAAIQKTNTKKAAKAAKVAQAARIAEAVEAACAAAASQTTTTTEAEVQTQPTALKPDQKCPVCGRSGQTAGAPDGDASTNSPTSQPTKSQSAATKSSWRKRDGTDHYIERYVIPRDCLAGRIGKRFPQTRSQSTRGLRNIEGVSCYRNALLQCLIHIPDVYHLLGNIHKDCNRPADQCTMCVLQKVVQYYWNPHKRSERSRARELHILMEEFRKALQTDVSQGTLDPAPGNLIKAEVLNDDQCSSFDFWKGLLEILKSQVASDSVAQALLSKAFDVKYRGTWQCTVCDTWHRDDQEQTEPGLDINPFILLPKRSLHLVDYIDQAALSTTAPFQCQSDACKAAREAFPDQAVGDHTKRFRITKAPEVLLIRTQRMGYPIDKETNMPVYEINGDVTQERKLEDKIPYPEYLDLGPFSDDLELSLLYKLMGVVCHSGSGDDGHYIAVARSREDDKKFALCNDKFINAPQGIQKYLSGAAFDDDNSSLPYVLVYSRI</sequence>
<dbReference type="Proteomes" id="UP000070133">
    <property type="component" value="Unassembled WGS sequence"/>
</dbReference>
<evidence type="ECO:0000256" key="1">
    <source>
        <dbReference type="SAM" id="MobiDB-lite"/>
    </source>
</evidence>
<dbReference type="GO" id="GO:0016579">
    <property type="term" value="P:protein deubiquitination"/>
    <property type="evidence" value="ECO:0007669"/>
    <property type="project" value="InterPro"/>
</dbReference>
<dbReference type="Gene3D" id="3.90.70.10">
    <property type="entry name" value="Cysteine proteinases"/>
    <property type="match status" value="1"/>
</dbReference>
<keyword evidence="4" id="KW-1185">Reference proteome</keyword>
<dbReference type="AlphaFoldDB" id="A0A139H9Q9"/>
<dbReference type="InterPro" id="IPR018200">
    <property type="entry name" value="USP_CS"/>
</dbReference>
<organism evidence="3 4">
    <name type="scientific">Pseudocercospora eumusae</name>
    <dbReference type="NCBI Taxonomy" id="321146"/>
    <lineage>
        <taxon>Eukaryota</taxon>
        <taxon>Fungi</taxon>
        <taxon>Dikarya</taxon>
        <taxon>Ascomycota</taxon>
        <taxon>Pezizomycotina</taxon>
        <taxon>Dothideomycetes</taxon>
        <taxon>Dothideomycetidae</taxon>
        <taxon>Mycosphaerellales</taxon>
        <taxon>Mycosphaerellaceae</taxon>
        <taxon>Pseudocercospora</taxon>
    </lineage>
</organism>
<dbReference type="PROSITE" id="PS00973">
    <property type="entry name" value="USP_2"/>
    <property type="match status" value="1"/>
</dbReference>
<feature type="compositionally biased region" description="Low complexity" evidence="1">
    <location>
        <begin position="57"/>
        <end position="70"/>
    </location>
</feature>
<dbReference type="STRING" id="321146.A0A139H9Q9"/>
<gene>
    <name evidence="3" type="ORF">AC578_3042</name>
</gene>